<feature type="short sequence motif" description="Histidine triad motif" evidence="4">
    <location>
        <begin position="123"/>
        <end position="127"/>
    </location>
</feature>
<dbReference type="AlphaFoldDB" id="A0A0S7WKC6"/>
<dbReference type="CDD" id="cd01275">
    <property type="entry name" value="FHIT"/>
    <property type="match status" value="1"/>
</dbReference>
<proteinExistence type="predicted"/>
<reference evidence="6 7" key="1">
    <citation type="journal article" date="2015" name="Microbiome">
        <title>Genomic resolution of linkages in carbon, nitrogen, and sulfur cycling among widespread estuary sediment bacteria.</title>
        <authorList>
            <person name="Baker B.J."/>
            <person name="Lazar C.S."/>
            <person name="Teske A.P."/>
            <person name="Dick G.J."/>
        </authorList>
    </citation>
    <scope>NUCLEOTIDE SEQUENCE [LARGE SCALE GENOMIC DNA]</scope>
    <source>
        <strain evidence="6">DG_26</strain>
    </source>
</reference>
<dbReference type="PANTHER" id="PTHR42997">
    <property type="entry name" value="HIT FAMILY HYDROLASE"/>
    <property type="match status" value="1"/>
</dbReference>
<feature type="active site" description="Tele-AMP-histidine intermediate" evidence="2">
    <location>
        <position position="125"/>
    </location>
</feature>
<dbReference type="InterPro" id="IPR052908">
    <property type="entry name" value="AP-4-A_phosphorylase"/>
</dbReference>
<evidence type="ECO:0000256" key="3">
    <source>
        <dbReference type="PIRSR" id="PIRSR639383-2"/>
    </source>
</evidence>
<evidence type="ECO:0000313" key="7">
    <source>
        <dbReference type="Proteomes" id="UP000051124"/>
    </source>
</evidence>
<name>A0A0S7WKC6_UNCT6</name>
<dbReference type="GO" id="GO:0016787">
    <property type="term" value="F:hydrolase activity"/>
    <property type="evidence" value="ECO:0007669"/>
    <property type="project" value="UniProtKB-KW"/>
</dbReference>
<dbReference type="PANTHER" id="PTHR42997:SF1">
    <property type="entry name" value="AP-4-A PHOSPHORYLASE"/>
    <property type="match status" value="1"/>
</dbReference>
<evidence type="ECO:0000259" key="5">
    <source>
        <dbReference type="PROSITE" id="PS51084"/>
    </source>
</evidence>
<protein>
    <submittedName>
        <fullName evidence="6">HIT family hydrolase</fullName>
    </submittedName>
</protein>
<feature type="binding site" evidence="3">
    <location>
        <position position="55"/>
    </location>
    <ligand>
        <name>substrate</name>
    </ligand>
</feature>
<feature type="binding site" evidence="3">
    <location>
        <position position="127"/>
    </location>
    <ligand>
        <name>substrate</name>
    </ligand>
</feature>
<dbReference type="Gene3D" id="3.30.428.10">
    <property type="entry name" value="HIT-like"/>
    <property type="match status" value="1"/>
</dbReference>
<organism evidence="6 7">
    <name type="scientific">candidate division TA06 bacterium DG_26</name>
    <dbReference type="NCBI Taxonomy" id="1703771"/>
    <lineage>
        <taxon>Bacteria</taxon>
        <taxon>Bacteria division TA06</taxon>
    </lineage>
</organism>
<evidence type="ECO:0000256" key="4">
    <source>
        <dbReference type="PROSITE-ProRule" id="PRU00464"/>
    </source>
</evidence>
<dbReference type="SUPFAM" id="SSF54197">
    <property type="entry name" value="HIT-like"/>
    <property type="match status" value="1"/>
</dbReference>
<dbReference type="GO" id="GO:0000166">
    <property type="term" value="F:nucleotide binding"/>
    <property type="evidence" value="ECO:0007669"/>
    <property type="project" value="UniProtKB-KW"/>
</dbReference>
<evidence type="ECO:0000256" key="2">
    <source>
        <dbReference type="PIRSR" id="PIRSR639383-1"/>
    </source>
</evidence>
<dbReference type="Proteomes" id="UP000051124">
    <property type="component" value="Unassembled WGS sequence"/>
</dbReference>
<evidence type="ECO:0000256" key="1">
    <source>
        <dbReference type="ARBA" id="ARBA00022741"/>
    </source>
</evidence>
<feature type="domain" description="HIT" evidence="5">
    <location>
        <begin position="28"/>
        <end position="138"/>
    </location>
</feature>
<dbReference type="EMBL" id="LIZT01000031">
    <property type="protein sequence ID" value="KPJ50076.1"/>
    <property type="molecule type" value="Genomic_DNA"/>
</dbReference>
<gene>
    <name evidence="6" type="ORF">AMJ40_03800</name>
</gene>
<dbReference type="PROSITE" id="PS51084">
    <property type="entry name" value="HIT_2"/>
    <property type="match status" value="1"/>
</dbReference>
<keyword evidence="1" id="KW-0547">Nucleotide-binding</keyword>
<dbReference type="InterPro" id="IPR011146">
    <property type="entry name" value="HIT-like"/>
</dbReference>
<accession>A0A0S7WKC6</accession>
<evidence type="ECO:0000313" key="6">
    <source>
        <dbReference type="EMBL" id="KPJ50076.1"/>
    </source>
</evidence>
<dbReference type="InterPro" id="IPR039383">
    <property type="entry name" value="FHIT"/>
</dbReference>
<feature type="binding site" evidence="3">
    <location>
        <begin position="117"/>
        <end position="120"/>
    </location>
    <ligand>
        <name>substrate</name>
    </ligand>
</feature>
<dbReference type="Pfam" id="PF01230">
    <property type="entry name" value="HIT"/>
    <property type="match status" value="1"/>
</dbReference>
<dbReference type="InterPro" id="IPR036265">
    <property type="entry name" value="HIT-like_sf"/>
</dbReference>
<comment type="caution">
    <text evidence="6">The sequence shown here is derived from an EMBL/GenBank/DDBJ whole genome shotgun (WGS) entry which is preliminary data.</text>
</comment>
<keyword evidence="6" id="KW-0378">Hydrolase</keyword>
<sequence length="169" mass="19429">MRGKRDKGNLWAPWRMEYILSSEEGECLFCDRPRLGKDEEVFILYRSPQSFVMLNRYPYNNAHLLLAPFRHVAAFEDLTDDEISDCFTLAQLCVVILKEELKPHGFNLGMNIGDVAGAGVKAHFHLHIVPRWLGDTSFMPVVASTNVMPQALSETYAKLKRRFDARRNK</sequence>